<keyword evidence="10" id="KW-1185">Reference proteome</keyword>
<dbReference type="InterPro" id="IPR000522">
    <property type="entry name" value="ABC_transptr_permease_BtuC"/>
</dbReference>
<comment type="subcellular location">
    <subcellularLocation>
        <location evidence="1">Cell membrane</location>
        <topology evidence="1">Multi-pass membrane protein</topology>
    </subcellularLocation>
</comment>
<dbReference type="CDD" id="cd06550">
    <property type="entry name" value="TM_ABC_iron-siderophores_like"/>
    <property type="match status" value="1"/>
</dbReference>
<dbReference type="Gene3D" id="1.10.3470.10">
    <property type="entry name" value="ABC transporter involved in vitamin B12 uptake, BtuC"/>
    <property type="match status" value="1"/>
</dbReference>
<dbReference type="AlphaFoldDB" id="A0A8J3EL46"/>
<proteinExistence type="inferred from homology"/>
<evidence type="ECO:0000256" key="4">
    <source>
        <dbReference type="ARBA" id="ARBA00022475"/>
    </source>
</evidence>
<dbReference type="SUPFAM" id="SSF81345">
    <property type="entry name" value="ABC transporter involved in vitamin B12 uptake, BtuC"/>
    <property type="match status" value="1"/>
</dbReference>
<evidence type="ECO:0000313" key="10">
    <source>
        <dbReference type="Proteomes" id="UP000656813"/>
    </source>
</evidence>
<feature type="transmembrane region" description="Helical" evidence="8">
    <location>
        <begin position="314"/>
        <end position="333"/>
    </location>
</feature>
<keyword evidence="3" id="KW-0813">Transport</keyword>
<dbReference type="GO" id="GO:0005886">
    <property type="term" value="C:plasma membrane"/>
    <property type="evidence" value="ECO:0007669"/>
    <property type="project" value="UniProtKB-SubCell"/>
</dbReference>
<evidence type="ECO:0000256" key="3">
    <source>
        <dbReference type="ARBA" id="ARBA00022448"/>
    </source>
</evidence>
<feature type="transmembrane region" description="Helical" evidence="8">
    <location>
        <begin position="245"/>
        <end position="273"/>
    </location>
</feature>
<dbReference type="PANTHER" id="PTHR30472">
    <property type="entry name" value="FERRIC ENTEROBACTIN TRANSPORT SYSTEM PERMEASE PROTEIN"/>
    <property type="match status" value="1"/>
</dbReference>
<evidence type="ECO:0000313" key="9">
    <source>
        <dbReference type="EMBL" id="GGH77991.1"/>
    </source>
</evidence>
<accession>A0A8J3EL46</accession>
<feature type="transmembrane region" description="Helical" evidence="8">
    <location>
        <begin position="193"/>
        <end position="215"/>
    </location>
</feature>
<dbReference type="EMBL" id="BMFV01000005">
    <property type="protein sequence ID" value="GGH77991.1"/>
    <property type="molecule type" value="Genomic_DNA"/>
</dbReference>
<keyword evidence="7 8" id="KW-0472">Membrane</keyword>
<evidence type="ECO:0000256" key="6">
    <source>
        <dbReference type="ARBA" id="ARBA00022989"/>
    </source>
</evidence>
<comment type="caution">
    <text evidence="9">The sequence shown here is derived from an EMBL/GenBank/DDBJ whole genome shotgun (WGS) entry which is preliminary data.</text>
</comment>
<feature type="transmembrane region" description="Helical" evidence="8">
    <location>
        <begin position="94"/>
        <end position="113"/>
    </location>
</feature>
<dbReference type="Pfam" id="PF01032">
    <property type="entry name" value="FecCD"/>
    <property type="match status" value="1"/>
</dbReference>
<dbReference type="Proteomes" id="UP000656813">
    <property type="component" value="Unassembled WGS sequence"/>
</dbReference>
<feature type="transmembrane region" description="Helical" evidence="8">
    <location>
        <begin position="119"/>
        <end position="143"/>
    </location>
</feature>
<gene>
    <name evidence="9" type="primary">fhuG</name>
    <name evidence="9" type="ORF">GCM10007096_10710</name>
</gene>
<comment type="similarity">
    <text evidence="2">Belongs to the binding-protein-dependent transport system permease family. FecCD subfamily.</text>
</comment>
<feature type="transmembrane region" description="Helical" evidence="8">
    <location>
        <begin position="285"/>
        <end position="308"/>
    </location>
</feature>
<dbReference type="GO" id="GO:0022857">
    <property type="term" value="F:transmembrane transporter activity"/>
    <property type="evidence" value="ECO:0007669"/>
    <property type="project" value="InterPro"/>
</dbReference>
<dbReference type="GO" id="GO:0033214">
    <property type="term" value="P:siderophore-iron import into cell"/>
    <property type="evidence" value="ECO:0007669"/>
    <property type="project" value="TreeGrafter"/>
</dbReference>
<organism evidence="9 10">
    <name type="scientific">Pullulanibacillus pueri</name>
    <dbReference type="NCBI Taxonomy" id="1437324"/>
    <lineage>
        <taxon>Bacteria</taxon>
        <taxon>Bacillati</taxon>
        <taxon>Bacillota</taxon>
        <taxon>Bacilli</taxon>
        <taxon>Bacillales</taxon>
        <taxon>Sporolactobacillaceae</taxon>
        <taxon>Pullulanibacillus</taxon>
    </lineage>
</organism>
<sequence length="336" mass="36209">MIHSSILRRQKIIIAILCALILLTFIWGTGIGSAAIPYDQVISALLGHGDSQVNFILFDVRLPRILITLFAGMALAVSGAVLQGITKNDLADPGIIGINSGAGVAIAIFYLFFPIDQATFSYMMPVVAFVGAFLTAVLIYIFSINKKRGMEPVKLVLVGVGFSMALSGLMIVITSSTDKQKVDFIAQWLSGNIWGTSWPFVWAILPWLIILIPFTLYKANRLNLLGVSEPLGIGIGLSIERERLILLFTAVALASAAVSITGGIAFVGLIAPHLAKSLIGPRHQLFMPIAILIGGWLLMMADLIGHHLIRSAEFPAGVMIALIGAPYFIYLLLKKV</sequence>
<keyword evidence="6 8" id="KW-1133">Transmembrane helix</keyword>
<keyword evidence="5 8" id="KW-0812">Transmembrane</keyword>
<evidence type="ECO:0000256" key="1">
    <source>
        <dbReference type="ARBA" id="ARBA00004651"/>
    </source>
</evidence>
<dbReference type="FunFam" id="1.10.3470.10:FF:000001">
    <property type="entry name" value="Vitamin B12 ABC transporter permease BtuC"/>
    <property type="match status" value="1"/>
</dbReference>
<dbReference type="PANTHER" id="PTHR30472:SF69">
    <property type="entry name" value="HEME-IRON TRANSPORT SYSTEM PERMEASE PROTEIN ISDF-RELATED"/>
    <property type="match status" value="1"/>
</dbReference>
<evidence type="ECO:0000256" key="5">
    <source>
        <dbReference type="ARBA" id="ARBA00022692"/>
    </source>
</evidence>
<feature type="transmembrane region" description="Helical" evidence="8">
    <location>
        <begin position="155"/>
        <end position="173"/>
    </location>
</feature>
<dbReference type="RefSeq" id="WP_188496362.1">
    <property type="nucleotide sequence ID" value="NZ_BMFV01000005.1"/>
</dbReference>
<dbReference type="InterPro" id="IPR037294">
    <property type="entry name" value="ABC_BtuC-like"/>
</dbReference>
<reference evidence="9" key="2">
    <citation type="submission" date="2020-09" db="EMBL/GenBank/DDBJ databases">
        <authorList>
            <person name="Sun Q."/>
            <person name="Zhou Y."/>
        </authorList>
    </citation>
    <scope>NUCLEOTIDE SEQUENCE</scope>
    <source>
        <strain evidence="9">CGMCC 1.12777</strain>
    </source>
</reference>
<evidence type="ECO:0000256" key="7">
    <source>
        <dbReference type="ARBA" id="ARBA00023136"/>
    </source>
</evidence>
<feature type="transmembrane region" description="Helical" evidence="8">
    <location>
        <begin position="12"/>
        <end position="36"/>
    </location>
</feature>
<evidence type="ECO:0000256" key="8">
    <source>
        <dbReference type="SAM" id="Phobius"/>
    </source>
</evidence>
<protein>
    <submittedName>
        <fullName evidence="9">Iron ABC transporter permease</fullName>
    </submittedName>
</protein>
<reference evidence="9" key="1">
    <citation type="journal article" date="2014" name="Int. J. Syst. Evol. Microbiol.">
        <title>Complete genome sequence of Corynebacterium casei LMG S-19264T (=DSM 44701T), isolated from a smear-ripened cheese.</title>
        <authorList>
            <consortium name="US DOE Joint Genome Institute (JGI-PGF)"/>
            <person name="Walter F."/>
            <person name="Albersmeier A."/>
            <person name="Kalinowski J."/>
            <person name="Ruckert C."/>
        </authorList>
    </citation>
    <scope>NUCLEOTIDE SEQUENCE</scope>
    <source>
        <strain evidence="9">CGMCC 1.12777</strain>
    </source>
</reference>
<evidence type="ECO:0000256" key="2">
    <source>
        <dbReference type="ARBA" id="ARBA00007935"/>
    </source>
</evidence>
<keyword evidence="4" id="KW-1003">Cell membrane</keyword>
<feature type="transmembrane region" description="Helical" evidence="8">
    <location>
        <begin position="65"/>
        <end position="82"/>
    </location>
</feature>
<name>A0A8J3EL46_9BACL</name>